<feature type="transmembrane region" description="Helical" evidence="6">
    <location>
        <begin position="12"/>
        <end position="30"/>
    </location>
</feature>
<dbReference type="PANTHER" id="PTHR32089">
    <property type="entry name" value="METHYL-ACCEPTING CHEMOTAXIS PROTEIN MCPB"/>
    <property type="match status" value="1"/>
</dbReference>
<dbReference type="InterPro" id="IPR000700">
    <property type="entry name" value="PAS-assoc_C"/>
</dbReference>
<dbReference type="Gene3D" id="6.10.340.10">
    <property type="match status" value="1"/>
</dbReference>
<dbReference type="Pfam" id="PF13426">
    <property type="entry name" value="PAS_9"/>
    <property type="match status" value="1"/>
</dbReference>
<feature type="domain" description="PAC" evidence="9">
    <location>
        <begin position="330"/>
        <end position="382"/>
    </location>
</feature>
<dbReference type="SMART" id="SM00283">
    <property type="entry name" value="MA"/>
    <property type="match status" value="1"/>
</dbReference>
<reference evidence="11 12" key="1">
    <citation type="submission" date="2020-01" db="EMBL/GenBank/DDBJ databases">
        <title>Genome sequence of Desulfovibrio aerotolerans DSM 16695(T).</title>
        <authorList>
            <person name="Karnachuk O."/>
            <person name="Avakyan M."/>
            <person name="Mardanov A."/>
            <person name="Kadnikov V."/>
            <person name="Ravin N."/>
        </authorList>
    </citation>
    <scope>NUCLEOTIDE SEQUENCE [LARGE SCALE GENOMIC DNA]</scope>
    <source>
        <strain evidence="11 12">DSM 16695</strain>
    </source>
</reference>
<dbReference type="PROSITE" id="PS50885">
    <property type="entry name" value="HAMP"/>
    <property type="match status" value="1"/>
</dbReference>
<dbReference type="GO" id="GO:0006935">
    <property type="term" value="P:chemotaxis"/>
    <property type="evidence" value="ECO:0007669"/>
    <property type="project" value="UniProtKB-ARBA"/>
</dbReference>
<sequence length="670" mass="71075">MNVVARSLGIKVLLLVSGLTVLAFAGLFLANSHWQRQGAVDQIDRAATRSSNILRLAIEEPMRLGKNTETKAQFAKVAATHKDIRVFLTDYSGNVTYATETGAVRQDIDRTATDPAVPRLVKKALAGDFHGGEILTWAGTPSFVAVTSIRNEPDCHHCHGAAKPILGAMVVVQDIAPEMGRLAADQYKAAGLSVGGGVALLAALLLFMKYAVVGRVKTIAALSAKIAQGSLDLTFNDPGKDEIASLAGNLSTMVGAMKDQLEYNRGILNGVIIPIFVADRQRCFEFVNTPLTTILGKSAQAMLGQPVVESFLREDGRSGCAAVLSSGDCTSGFTRFTRADGQTFPLHYEISPLKNAAGEVVGVIGVLIDLTQEETDKDHIKAQRAKLLAVADEVTSVAQALSSAADVLSSRMEELTTGVANTARETDRVATAMEEMNATVIEVARNAGDTARASGDASREAEAGGREVAQTVTETRLVSKRTADLAASLGQLQIRATNIGQVLSVIGDIADQTNLLALNAAIEAARAGEAGRGFAVVADEVRKLAEKTMTATSEVACAVGEIQDSTRQVVTGMDETKTRVERTADMAEGSGQVLGRIVDQANRIADMVRNIATASEQQSATSEEVAGSVAHINELSQDLTSRIAETGERIHEVRTMANHLARLVEQFRQE</sequence>
<keyword evidence="12" id="KW-1185">Reference proteome</keyword>
<dbReference type="SUPFAM" id="SSF58104">
    <property type="entry name" value="Methyl-accepting chemotaxis protein (MCP) signaling domain"/>
    <property type="match status" value="1"/>
</dbReference>
<evidence type="ECO:0000256" key="3">
    <source>
        <dbReference type="ARBA" id="ARBA00029447"/>
    </source>
</evidence>
<gene>
    <name evidence="11" type="ORF">GTA51_06885</name>
</gene>
<feature type="domain" description="PAS" evidence="8">
    <location>
        <begin position="260"/>
        <end position="318"/>
    </location>
</feature>
<dbReference type="PROSITE" id="PS50111">
    <property type="entry name" value="CHEMOTAXIS_TRANSDUC_2"/>
    <property type="match status" value="1"/>
</dbReference>
<evidence type="ECO:0000256" key="6">
    <source>
        <dbReference type="SAM" id="Phobius"/>
    </source>
</evidence>
<dbReference type="CDD" id="cd11386">
    <property type="entry name" value="MCP_signal"/>
    <property type="match status" value="1"/>
</dbReference>
<keyword evidence="6" id="KW-0472">Membrane</keyword>
<dbReference type="InterPro" id="IPR003660">
    <property type="entry name" value="HAMP_dom"/>
</dbReference>
<dbReference type="SUPFAM" id="SSF55785">
    <property type="entry name" value="PYP-like sensor domain (PAS domain)"/>
    <property type="match status" value="1"/>
</dbReference>
<keyword evidence="6" id="KW-1133">Transmembrane helix</keyword>
<dbReference type="OrthoDB" id="9816383at2"/>
<dbReference type="PROSITE" id="PS50113">
    <property type="entry name" value="PAC"/>
    <property type="match status" value="1"/>
</dbReference>
<feature type="region of interest" description="Disordered" evidence="5">
    <location>
        <begin position="449"/>
        <end position="468"/>
    </location>
</feature>
<dbReference type="InterPro" id="IPR004089">
    <property type="entry name" value="MCPsignal_dom"/>
</dbReference>
<dbReference type="EMBL" id="WVUD01000008">
    <property type="protein sequence ID" value="MYL82861.1"/>
    <property type="molecule type" value="Genomic_DNA"/>
</dbReference>
<dbReference type="InterPro" id="IPR000014">
    <property type="entry name" value="PAS"/>
</dbReference>
<dbReference type="GO" id="GO:0016020">
    <property type="term" value="C:membrane"/>
    <property type="evidence" value="ECO:0007669"/>
    <property type="project" value="UniProtKB-SubCell"/>
</dbReference>
<dbReference type="PANTHER" id="PTHR32089:SF112">
    <property type="entry name" value="LYSOZYME-LIKE PROTEIN-RELATED"/>
    <property type="match status" value="1"/>
</dbReference>
<evidence type="ECO:0000313" key="12">
    <source>
        <dbReference type="Proteomes" id="UP000482487"/>
    </source>
</evidence>
<dbReference type="CDD" id="cd00130">
    <property type="entry name" value="PAS"/>
    <property type="match status" value="1"/>
</dbReference>
<name>A0A7C9IKE1_9BACT</name>
<feature type="domain" description="HAMP" evidence="10">
    <location>
        <begin position="210"/>
        <end position="262"/>
    </location>
</feature>
<evidence type="ECO:0000259" key="8">
    <source>
        <dbReference type="PROSITE" id="PS50112"/>
    </source>
</evidence>
<dbReference type="Pfam" id="PF00015">
    <property type="entry name" value="MCPsignal"/>
    <property type="match status" value="1"/>
</dbReference>
<evidence type="ECO:0000259" key="10">
    <source>
        <dbReference type="PROSITE" id="PS50885"/>
    </source>
</evidence>
<evidence type="ECO:0000259" key="9">
    <source>
        <dbReference type="PROSITE" id="PS50113"/>
    </source>
</evidence>
<comment type="caution">
    <text evidence="11">The sequence shown here is derived from an EMBL/GenBank/DDBJ whole genome shotgun (WGS) entry which is preliminary data.</text>
</comment>
<comment type="subcellular location">
    <subcellularLocation>
        <location evidence="1">Membrane</location>
    </subcellularLocation>
</comment>
<organism evidence="11 12">
    <name type="scientific">Solidesulfovibrio aerotolerans</name>
    <dbReference type="NCBI Taxonomy" id="295255"/>
    <lineage>
        <taxon>Bacteria</taxon>
        <taxon>Pseudomonadati</taxon>
        <taxon>Thermodesulfobacteriota</taxon>
        <taxon>Desulfovibrionia</taxon>
        <taxon>Desulfovibrionales</taxon>
        <taxon>Desulfovibrionaceae</taxon>
        <taxon>Solidesulfovibrio</taxon>
    </lineage>
</organism>
<dbReference type="InterPro" id="IPR001610">
    <property type="entry name" value="PAC"/>
</dbReference>
<evidence type="ECO:0000256" key="1">
    <source>
        <dbReference type="ARBA" id="ARBA00004370"/>
    </source>
</evidence>
<dbReference type="InterPro" id="IPR035965">
    <property type="entry name" value="PAS-like_dom_sf"/>
</dbReference>
<dbReference type="Proteomes" id="UP000482487">
    <property type="component" value="Unassembled WGS sequence"/>
</dbReference>
<dbReference type="NCBIfam" id="TIGR00229">
    <property type="entry name" value="sensory_box"/>
    <property type="match status" value="1"/>
</dbReference>
<evidence type="ECO:0000256" key="2">
    <source>
        <dbReference type="ARBA" id="ARBA00023224"/>
    </source>
</evidence>
<keyword evidence="6" id="KW-0812">Transmembrane</keyword>
<dbReference type="AlphaFoldDB" id="A0A7C9IKE1"/>
<dbReference type="SMART" id="SM00091">
    <property type="entry name" value="PAS"/>
    <property type="match status" value="1"/>
</dbReference>
<evidence type="ECO:0000313" key="11">
    <source>
        <dbReference type="EMBL" id="MYL82861.1"/>
    </source>
</evidence>
<dbReference type="Pfam" id="PF00672">
    <property type="entry name" value="HAMP"/>
    <property type="match status" value="1"/>
</dbReference>
<dbReference type="FunFam" id="1.10.287.950:FF:000001">
    <property type="entry name" value="Methyl-accepting chemotaxis sensory transducer"/>
    <property type="match status" value="1"/>
</dbReference>
<dbReference type="SMART" id="SM00086">
    <property type="entry name" value="PAC"/>
    <property type="match status" value="1"/>
</dbReference>
<feature type="domain" description="Methyl-accepting transducer" evidence="7">
    <location>
        <begin position="397"/>
        <end position="633"/>
    </location>
</feature>
<evidence type="ECO:0000256" key="5">
    <source>
        <dbReference type="SAM" id="MobiDB-lite"/>
    </source>
</evidence>
<dbReference type="SMART" id="SM00304">
    <property type="entry name" value="HAMP"/>
    <property type="match status" value="2"/>
</dbReference>
<dbReference type="GO" id="GO:0007165">
    <property type="term" value="P:signal transduction"/>
    <property type="evidence" value="ECO:0007669"/>
    <property type="project" value="UniProtKB-KW"/>
</dbReference>
<evidence type="ECO:0000256" key="4">
    <source>
        <dbReference type="PROSITE-ProRule" id="PRU00284"/>
    </source>
</evidence>
<dbReference type="Gene3D" id="3.30.450.290">
    <property type="match status" value="1"/>
</dbReference>
<feature type="transmembrane region" description="Helical" evidence="6">
    <location>
        <begin position="189"/>
        <end position="208"/>
    </location>
</feature>
<dbReference type="Gene3D" id="1.10.287.950">
    <property type="entry name" value="Methyl-accepting chemotaxis protein"/>
    <property type="match status" value="1"/>
</dbReference>
<accession>A0A7C9IKE1</accession>
<dbReference type="RefSeq" id="WP_160959856.1">
    <property type="nucleotide sequence ID" value="NZ_WVUD01000008.1"/>
</dbReference>
<proteinExistence type="inferred from homology"/>
<keyword evidence="2 4" id="KW-0807">Transducer</keyword>
<comment type="similarity">
    <text evidence="3">Belongs to the methyl-accepting chemotaxis (MCP) protein family.</text>
</comment>
<dbReference type="PROSITE" id="PS50112">
    <property type="entry name" value="PAS"/>
    <property type="match status" value="1"/>
</dbReference>
<evidence type="ECO:0000259" key="7">
    <source>
        <dbReference type="PROSITE" id="PS50111"/>
    </source>
</evidence>
<dbReference type="Gene3D" id="3.30.450.20">
    <property type="entry name" value="PAS domain"/>
    <property type="match status" value="1"/>
</dbReference>
<protein>
    <submittedName>
        <fullName evidence="11">PAS domain-containing protein</fullName>
    </submittedName>
</protein>